<proteinExistence type="predicted"/>
<organism evidence="1">
    <name type="scientific">Ralstonia solanacearum</name>
    <name type="common">Pseudomonas solanacearum</name>
    <dbReference type="NCBI Taxonomy" id="305"/>
    <lineage>
        <taxon>Bacteria</taxon>
        <taxon>Pseudomonadati</taxon>
        <taxon>Pseudomonadota</taxon>
        <taxon>Betaproteobacteria</taxon>
        <taxon>Burkholderiales</taxon>
        <taxon>Burkholderiaceae</taxon>
        <taxon>Ralstonia</taxon>
        <taxon>Ralstonia solanacearum species complex</taxon>
    </lineage>
</organism>
<dbReference type="EMBL" id="LN899819">
    <property type="protein sequence ID" value="CUV11233.1"/>
    <property type="molecule type" value="Genomic_DNA"/>
</dbReference>
<name>A0A0S4TNE5_RALSL</name>
<evidence type="ECO:0008006" key="2">
    <source>
        <dbReference type="Google" id="ProtNLM"/>
    </source>
</evidence>
<sequence length="154" mass="17627">MQTIHKPLTIFALLLTQSVYARDAIEHSIAQHASASTGIACPAADSPTFIQKFSEEEPIQKEFTQYTLERLQLDPKSQPEPSTVVRHLHRDQLRFPIIPSEQERANQMLEIQMDSASAGKASVTLTKLDTDYQVRYHFKKNGCWMLERIEDRSL</sequence>
<accession>A0A0S4TNE5</accession>
<dbReference type="PATRIC" id="fig|305.106.peg.1563"/>
<gene>
    <name evidence="1" type="ORF">RUN39_v1_70101</name>
</gene>
<protein>
    <recommendedName>
        <fullName evidence="2">DUF3828 domain-containing protein</fullName>
    </recommendedName>
</protein>
<reference evidence="1" key="1">
    <citation type="submission" date="2015-10" db="EMBL/GenBank/DDBJ databases">
        <authorList>
            <person name="Gilbert D.G."/>
        </authorList>
    </citation>
    <scope>NUCLEOTIDE SEQUENCE</scope>
    <source>
        <strain evidence="1">Phyl III-seqv23</strain>
    </source>
</reference>
<evidence type="ECO:0000313" key="1">
    <source>
        <dbReference type="EMBL" id="CUV11233.1"/>
    </source>
</evidence>
<dbReference type="AlphaFoldDB" id="A0A0S4TNE5"/>